<evidence type="ECO:0000313" key="3">
    <source>
        <dbReference type="Proteomes" id="UP000218418"/>
    </source>
</evidence>
<organism evidence="2 3">
    <name type="scientific">Calothrix parasitica NIES-267</name>
    <dbReference type="NCBI Taxonomy" id="1973488"/>
    <lineage>
        <taxon>Bacteria</taxon>
        <taxon>Bacillati</taxon>
        <taxon>Cyanobacteriota</taxon>
        <taxon>Cyanophyceae</taxon>
        <taxon>Nostocales</taxon>
        <taxon>Calotrichaceae</taxon>
        <taxon>Calothrix</taxon>
    </lineage>
</organism>
<gene>
    <name evidence="2" type="ORF">NIES267_71330</name>
</gene>
<name>A0A1Z4M297_9CYAN</name>
<feature type="transmembrane region" description="Helical" evidence="1">
    <location>
        <begin position="118"/>
        <end position="143"/>
    </location>
</feature>
<reference evidence="2 3" key="1">
    <citation type="submission" date="2017-06" db="EMBL/GenBank/DDBJ databases">
        <title>Genome sequencing of cyanobaciteial culture collection at National Institute for Environmental Studies (NIES).</title>
        <authorList>
            <person name="Hirose Y."/>
            <person name="Shimura Y."/>
            <person name="Fujisawa T."/>
            <person name="Nakamura Y."/>
            <person name="Kawachi M."/>
        </authorList>
    </citation>
    <scope>NUCLEOTIDE SEQUENCE [LARGE SCALE GENOMIC DNA]</scope>
    <source>
        <strain evidence="2 3">NIES-267</strain>
        <plasmid evidence="3">Plasmid1 dna</plasmid>
    </source>
</reference>
<dbReference type="OrthoDB" id="483132at2"/>
<keyword evidence="1" id="KW-0812">Transmembrane</keyword>
<keyword evidence="1" id="KW-1133">Transmembrane helix</keyword>
<dbReference type="InterPro" id="IPR046641">
    <property type="entry name" value="DUF6753"/>
</dbReference>
<sequence length="215" mass="24383">MYDEDKLLQGYSSEERERIRELTARLGISKDDPMFQVMAALGKCEYKVDQVINSFDGMTSSWSMMLDEKLYTFSESSKTTSQAWVNSAIKDSFTELVKVKNNSTHQLYRDGFIFLRPLWIAIATGAILASGAFIGSGISYSIFLSATHKGSSITERLTPKELKVISWLESEEGKTTYKIISENMETIKFCQKNFSKLNKISKLNETCTINILEDK</sequence>
<dbReference type="EMBL" id="AP018228">
    <property type="protein sequence ID" value="BAY87609.1"/>
    <property type="molecule type" value="Genomic_DNA"/>
</dbReference>
<keyword evidence="1" id="KW-0472">Membrane</keyword>
<dbReference type="AlphaFoldDB" id="A0A1Z4M297"/>
<accession>A0A1Z4M297</accession>
<keyword evidence="3" id="KW-1185">Reference proteome</keyword>
<evidence type="ECO:0000256" key="1">
    <source>
        <dbReference type="SAM" id="Phobius"/>
    </source>
</evidence>
<keyword evidence="2" id="KW-0614">Plasmid</keyword>
<protein>
    <submittedName>
        <fullName evidence="2">Uncharacterized protein</fullName>
    </submittedName>
</protein>
<evidence type="ECO:0000313" key="2">
    <source>
        <dbReference type="EMBL" id="BAY87609.1"/>
    </source>
</evidence>
<geneLocation type="plasmid" evidence="3">
    <name>Plasmid1 dna</name>
</geneLocation>
<proteinExistence type="predicted"/>
<dbReference type="Proteomes" id="UP000218418">
    <property type="component" value="Plasmid plasmid1"/>
</dbReference>
<dbReference type="Pfam" id="PF20538">
    <property type="entry name" value="DUF6753"/>
    <property type="match status" value="1"/>
</dbReference>